<comment type="similarity">
    <text evidence="1">Belongs to the peptidase M1 family.</text>
</comment>
<keyword evidence="3" id="KW-0378">Hydrolase</keyword>
<evidence type="ECO:0000256" key="1">
    <source>
        <dbReference type="ARBA" id="ARBA00010136"/>
    </source>
</evidence>
<feature type="domain" description="ERAP1-like C-terminal" evidence="2">
    <location>
        <begin position="12"/>
        <end position="314"/>
    </location>
</feature>
<accession>A0AAE1LTL4</accession>
<proteinExistence type="inferred from homology"/>
<dbReference type="InterPro" id="IPR024571">
    <property type="entry name" value="ERAP1-like_C_dom"/>
</dbReference>
<dbReference type="PANTHER" id="PTHR11533:SF294">
    <property type="entry name" value="THYROTROPIN-RELEASING HORMONE-DEGRADING ECTOENZYME"/>
    <property type="match status" value="1"/>
</dbReference>
<reference evidence="3" key="2">
    <citation type="journal article" date="2023" name="BMC Genomics">
        <title>Pest status, molecular evolution, and epigenetic factors derived from the genome assembly of Frankliniella fusca, a thysanopteran phytovirus vector.</title>
        <authorList>
            <person name="Catto M.A."/>
            <person name="Labadie P.E."/>
            <person name="Jacobson A.L."/>
            <person name="Kennedy G.G."/>
            <person name="Srinivasan R."/>
            <person name="Hunt B.G."/>
        </authorList>
    </citation>
    <scope>NUCLEOTIDE SEQUENCE</scope>
    <source>
        <strain evidence="3">PL_HMW_Pooled</strain>
    </source>
</reference>
<dbReference type="Gene3D" id="1.25.50.20">
    <property type="match status" value="1"/>
</dbReference>
<dbReference type="GO" id="GO:0016020">
    <property type="term" value="C:membrane"/>
    <property type="evidence" value="ECO:0007669"/>
    <property type="project" value="TreeGrafter"/>
</dbReference>
<dbReference type="GO" id="GO:0005615">
    <property type="term" value="C:extracellular space"/>
    <property type="evidence" value="ECO:0007669"/>
    <property type="project" value="TreeGrafter"/>
</dbReference>
<dbReference type="GO" id="GO:0005737">
    <property type="term" value="C:cytoplasm"/>
    <property type="evidence" value="ECO:0007669"/>
    <property type="project" value="TreeGrafter"/>
</dbReference>
<dbReference type="Proteomes" id="UP001219518">
    <property type="component" value="Unassembled WGS sequence"/>
</dbReference>
<comment type="caution">
    <text evidence="3">The sequence shown here is derived from an EMBL/GenBank/DDBJ whole genome shotgun (WGS) entry which is preliminary data.</text>
</comment>
<gene>
    <name evidence="3" type="ORF">KUF71_020886</name>
</gene>
<evidence type="ECO:0000313" key="4">
    <source>
        <dbReference type="Proteomes" id="UP001219518"/>
    </source>
</evidence>
<name>A0AAE1LTL4_9NEOP</name>
<reference evidence="3" key="1">
    <citation type="submission" date="2021-07" db="EMBL/GenBank/DDBJ databases">
        <authorList>
            <person name="Catto M.A."/>
            <person name="Jacobson A."/>
            <person name="Kennedy G."/>
            <person name="Labadie P."/>
            <person name="Hunt B.G."/>
            <person name="Srinivasan R."/>
        </authorList>
    </citation>
    <scope>NUCLEOTIDE SEQUENCE</scope>
    <source>
        <strain evidence="3">PL_HMW_Pooled</strain>
        <tissue evidence="3">Head</tissue>
    </source>
</reference>
<dbReference type="GO" id="GO:0004177">
    <property type="term" value="F:aminopeptidase activity"/>
    <property type="evidence" value="ECO:0007669"/>
    <property type="project" value="UniProtKB-KW"/>
</dbReference>
<keyword evidence="3" id="KW-0645">Protease</keyword>
<dbReference type="AlphaFoldDB" id="A0AAE1LTL4"/>
<evidence type="ECO:0000259" key="2">
    <source>
        <dbReference type="Pfam" id="PF11838"/>
    </source>
</evidence>
<evidence type="ECO:0000313" key="3">
    <source>
        <dbReference type="EMBL" id="KAK3929902.1"/>
    </source>
</evidence>
<dbReference type="InterPro" id="IPR050344">
    <property type="entry name" value="Peptidase_M1_aminopeptidases"/>
</dbReference>
<dbReference type="PANTHER" id="PTHR11533">
    <property type="entry name" value="PROTEASE M1 ZINC METALLOPROTEASE"/>
    <property type="match status" value="1"/>
</dbReference>
<protein>
    <submittedName>
        <fullName evidence="3">Aminopeptidase-like protein AC3.5</fullName>
    </submittedName>
</protein>
<dbReference type="EMBL" id="JAHWGI010001407">
    <property type="protein sequence ID" value="KAK3929902.1"/>
    <property type="molecule type" value="Genomic_DNA"/>
</dbReference>
<keyword evidence="3" id="KW-0031">Aminopeptidase</keyword>
<keyword evidence="4" id="KW-1185">Reference proteome</keyword>
<sequence length="365" mass="39292">MTLTGLPEGGLLLNGARAGYYRVNYDAANWALLTEALEQGSAGSAAPAPALSDLERAGLVDDALALAGAGRLGYDVPLALLGALPRDGPSLAWVAALPWLTKLTHLLHGAPAAAAGGLHCRLLRTALCPAGASAFSRWARALAADLLHTSEGVRLSTDPVDHAFVERVQLWACGLGVPGCLGPAGAGAGPDPSATGNAGRRWVLRADQPMMRFDRFDLCGAQKSEQEWNEVLTSCLKGNQAFLLKLADCIQSQEAARRMLEILALESNDEELAEDLLKKLTGNPYSYDTVINFLQTNLTQLQTKYGSIDIAKHTLPFVKSNNQMIQLEGILVTSKNSHLMNDSKHNVWWLQNQAERLLKEVRKLK</sequence>
<organism evidence="3 4">
    <name type="scientific">Frankliniella fusca</name>
    <dbReference type="NCBI Taxonomy" id="407009"/>
    <lineage>
        <taxon>Eukaryota</taxon>
        <taxon>Metazoa</taxon>
        <taxon>Ecdysozoa</taxon>
        <taxon>Arthropoda</taxon>
        <taxon>Hexapoda</taxon>
        <taxon>Insecta</taxon>
        <taxon>Pterygota</taxon>
        <taxon>Neoptera</taxon>
        <taxon>Paraneoptera</taxon>
        <taxon>Thysanoptera</taxon>
        <taxon>Terebrantia</taxon>
        <taxon>Thripoidea</taxon>
        <taxon>Thripidae</taxon>
        <taxon>Frankliniella</taxon>
    </lineage>
</organism>
<dbReference type="Pfam" id="PF11838">
    <property type="entry name" value="ERAP1_C"/>
    <property type="match status" value="1"/>
</dbReference>